<dbReference type="PANTHER" id="PTHR10067:SF6">
    <property type="entry name" value="PHOSPHATIDYLSERINE DECARBOXYLASE PROENZYME, MITOCHONDRIAL"/>
    <property type="match status" value="1"/>
</dbReference>
<feature type="active site" description="Schiff-base intermediate with substrate; via pyruvic acid; for decarboxylase activity" evidence="12">
    <location>
        <position position="430"/>
    </location>
</feature>
<comment type="pathway">
    <text evidence="1">Lipid metabolism.</text>
</comment>
<comment type="subcellular location">
    <molecule>Phosphatidylserine decarboxylase 1 beta chain</molecule>
    <subcellularLocation>
        <location evidence="12">Mitochondrion inner membrane</location>
        <topology evidence="12">Single-pass membrane protein</topology>
        <orientation evidence="12">Intermembrane side</orientation>
    </subcellularLocation>
</comment>
<dbReference type="PANTHER" id="PTHR10067">
    <property type="entry name" value="PHOSPHATIDYLSERINE DECARBOXYLASE"/>
    <property type="match status" value="1"/>
</dbReference>
<dbReference type="EC" id="4.1.1.65" evidence="12"/>
<feature type="topological domain" description="Mitochondrial matrix" evidence="12">
    <location>
        <begin position="1"/>
        <end position="42"/>
    </location>
</feature>
<dbReference type="OrthoDB" id="4330at2759"/>
<protein>
    <recommendedName>
        <fullName evidence="12">Phosphatidylserine decarboxylase proenzyme 1, mitochondrial</fullName>
        <ecNumber evidence="12">4.1.1.65</ecNumber>
    </recommendedName>
    <component>
        <recommendedName>
            <fullName evidence="12">Phosphatidylserine decarboxylase 1 beta chain</fullName>
        </recommendedName>
    </component>
    <component>
        <recommendedName>
            <fullName evidence="12">Phosphatidylserine decarboxylase 1 alpha chain</fullName>
        </recommendedName>
    </component>
</protein>
<comment type="cofactor">
    <cofactor evidence="12">
        <name>pyruvate</name>
        <dbReference type="ChEBI" id="CHEBI:15361"/>
    </cofactor>
    <text evidence="12">Binds 1 pyruvoyl group covalently per subunit.</text>
</comment>
<comment type="PTM">
    <text evidence="12">Is synthesized initially as an inactive proenzyme. Formation of the active enzyme involves a self-maturation process in which the active site pyruvoyl group is generated from an internal serine residue via an autocatalytic post-translational modification. Two non-identical subunits are generated from the proenzyme in this reaction, and the pyruvate is formed at the N-terminus of the alpha chain, which is derived from the carboxyl end of the proenzyme. The autoendoproteolytic cleavage occurs by a canonical serine protease mechanism, in which the side chain hydroxyl group of the serine supplies its oxygen atom to form the C-terminus of the beta chain, while the remainder of the serine residue undergoes an oxidative deamination to produce ammonia and the pyruvoyl prosthetic group on the alpha chain. During this reaction, the Ser that is part of the protease active site of the proenzyme becomes the pyruvoyl prosthetic group, which constitutes an essential element of the active site of the mature decarboxylase.</text>
</comment>
<dbReference type="Proteomes" id="UP001153678">
    <property type="component" value="Unassembled WGS sequence"/>
</dbReference>
<evidence type="ECO:0000256" key="5">
    <source>
        <dbReference type="ARBA" id="ARBA00022989"/>
    </source>
</evidence>
<dbReference type="Pfam" id="PF02666">
    <property type="entry name" value="PS_Dcarbxylase"/>
    <property type="match status" value="2"/>
</dbReference>
<keyword evidence="2 12" id="KW-0444">Lipid biosynthesis</keyword>
<comment type="caution">
    <text evidence="14">The sequence shown here is derived from an EMBL/GenBank/DDBJ whole genome shotgun (WGS) entry which is preliminary data.</text>
</comment>
<evidence type="ECO:0000256" key="13">
    <source>
        <dbReference type="SAM" id="Phobius"/>
    </source>
</evidence>
<dbReference type="InterPro" id="IPR033661">
    <property type="entry name" value="PSD_type1_euk"/>
</dbReference>
<evidence type="ECO:0000256" key="6">
    <source>
        <dbReference type="ARBA" id="ARBA00023098"/>
    </source>
</evidence>
<keyword evidence="12" id="KW-0865">Zymogen</keyword>
<keyword evidence="3 12" id="KW-0812">Transmembrane</keyword>
<dbReference type="InterPro" id="IPR003817">
    <property type="entry name" value="PS_Dcarbxylase"/>
</dbReference>
<comment type="pathway">
    <text evidence="12">Phospholipid metabolism; phosphatidylethanolamine biosynthesis; phosphatidylethanolamine from CDP-diacylglycerol: step 2/2.</text>
</comment>
<organism evidence="14 15">
    <name type="scientific">Funneliformis geosporum</name>
    <dbReference type="NCBI Taxonomy" id="1117311"/>
    <lineage>
        <taxon>Eukaryota</taxon>
        <taxon>Fungi</taxon>
        <taxon>Fungi incertae sedis</taxon>
        <taxon>Mucoromycota</taxon>
        <taxon>Glomeromycotina</taxon>
        <taxon>Glomeromycetes</taxon>
        <taxon>Glomerales</taxon>
        <taxon>Glomeraceae</taxon>
        <taxon>Funneliformis</taxon>
    </lineage>
</organism>
<reference evidence="14" key="1">
    <citation type="submission" date="2022-08" db="EMBL/GenBank/DDBJ databases">
        <authorList>
            <person name="Kallberg Y."/>
            <person name="Tangrot J."/>
            <person name="Rosling A."/>
        </authorList>
    </citation>
    <scope>NUCLEOTIDE SEQUENCE</scope>
    <source>
        <strain evidence="14">Wild A</strain>
    </source>
</reference>
<name>A0A9W4SM02_9GLOM</name>
<feature type="transmembrane region" description="Helical" evidence="13">
    <location>
        <begin position="37"/>
        <end position="57"/>
    </location>
</feature>
<keyword evidence="12" id="KW-0999">Mitochondrion inner membrane</keyword>
<feature type="topological domain" description="Mitochondrial intermembrane" evidence="12">
    <location>
        <begin position="62"/>
        <end position="461"/>
    </location>
</feature>
<evidence type="ECO:0000256" key="11">
    <source>
        <dbReference type="ARBA" id="ARBA00023317"/>
    </source>
</evidence>
<keyword evidence="10 12" id="KW-1208">Phospholipid metabolism</keyword>
<keyword evidence="4 12" id="KW-0210">Decarboxylase</keyword>
<sequence>MHTPLFLQNIREHLMFLPQDFNKIHKKRNGRLQKTKVTWYPIPIGLGIAFIAFQHLLRVYTREKRKEQDTSNEIESRPVVIGPWQVYLIDSLPLRAFSRLWGRINNENDLPVFLREPCYKFYSWLFKCNLEEIENTDLKSYPNLGSFFYRSLKADVRPIEDAALVGSGYNFTDGKVISFGLVKEGKVEQVKGVTYSLDALIGRKDEKRVMGSENQHAEIASSNHIADEKEFANLNGITYSLDTLLGDNTDIAHKQESSVGEDASVQSEENDSKKELMVAKKVISYSFGHPSGHKLREGNTLHYCVIYLAPGDYHRFHSPTSWVVEIRRHFAGELFSVSPYMVNMLPDLFVLNERVALLGRWRCGFFSMIPIGATNVGSIRINFDKALRTNRREDLPAGKYTEVSYKKASKLLGGQPLRAGDEMGGFCMGSTIALVFEAPFDFKFCVETGQKIKYGQKLGEV</sequence>
<keyword evidence="5 12" id="KW-1133">Transmembrane helix</keyword>
<feature type="site" description="Cleavage (non-hydrolytic); by autocatalysis" evidence="12">
    <location>
        <begin position="429"/>
        <end position="430"/>
    </location>
</feature>
<comment type="subcellular location">
    <molecule>Phosphatidylserine decarboxylase 1 alpha chain</molecule>
    <subcellularLocation>
        <location evidence="12">Mitochondrion inner membrane</location>
        <topology evidence="12">Peripheral membrane protein</topology>
        <orientation evidence="12">Intermembrane side</orientation>
    </subcellularLocation>
    <text evidence="12">Anchored to the mitochondrial inner membrane through its interaction with the integral membrane beta chain.</text>
</comment>
<feature type="chain" id="PRO_5041027724" description="Phosphatidylserine decarboxylase 1 alpha chain" evidence="12">
    <location>
        <begin position="430"/>
        <end position="461"/>
    </location>
</feature>
<comment type="catalytic activity">
    <reaction evidence="12">
        <text>a 1,2-diacyl-sn-glycero-3-phospho-L-serine + H(+) = a 1,2-diacyl-sn-glycero-3-phosphoethanolamine + CO2</text>
        <dbReference type="Rhea" id="RHEA:20828"/>
        <dbReference type="ChEBI" id="CHEBI:15378"/>
        <dbReference type="ChEBI" id="CHEBI:16526"/>
        <dbReference type="ChEBI" id="CHEBI:57262"/>
        <dbReference type="ChEBI" id="CHEBI:64612"/>
        <dbReference type="EC" id="4.1.1.65"/>
    </reaction>
</comment>
<evidence type="ECO:0000256" key="10">
    <source>
        <dbReference type="ARBA" id="ARBA00023264"/>
    </source>
</evidence>
<evidence type="ECO:0000256" key="9">
    <source>
        <dbReference type="ARBA" id="ARBA00023239"/>
    </source>
</evidence>
<evidence type="ECO:0000256" key="3">
    <source>
        <dbReference type="ARBA" id="ARBA00022692"/>
    </source>
</evidence>
<dbReference type="EMBL" id="CAMKVN010001195">
    <property type="protein sequence ID" value="CAI2174321.1"/>
    <property type="molecule type" value="Genomic_DNA"/>
</dbReference>
<keyword evidence="12" id="KW-0496">Mitochondrion</keyword>
<dbReference type="InterPro" id="IPR033177">
    <property type="entry name" value="PSD-B"/>
</dbReference>
<evidence type="ECO:0000256" key="1">
    <source>
        <dbReference type="ARBA" id="ARBA00005189"/>
    </source>
</evidence>
<evidence type="ECO:0000256" key="7">
    <source>
        <dbReference type="ARBA" id="ARBA00023136"/>
    </source>
</evidence>
<dbReference type="AlphaFoldDB" id="A0A9W4SM02"/>
<dbReference type="GO" id="GO:0004609">
    <property type="term" value="F:phosphatidylserine decarboxylase activity"/>
    <property type="evidence" value="ECO:0007669"/>
    <property type="project" value="UniProtKB-UniRule"/>
</dbReference>
<evidence type="ECO:0000313" key="15">
    <source>
        <dbReference type="Proteomes" id="UP001153678"/>
    </source>
</evidence>
<accession>A0A9W4SM02</accession>
<keyword evidence="7 12" id="KW-0472">Membrane</keyword>
<keyword evidence="8 12" id="KW-0594">Phospholipid biosynthesis</keyword>
<proteinExistence type="inferred from homology"/>
<evidence type="ECO:0000256" key="12">
    <source>
        <dbReference type="HAMAP-Rule" id="MF_03208"/>
    </source>
</evidence>
<gene>
    <name evidence="12" type="primary">PSD1</name>
    <name evidence="14" type="ORF">FWILDA_LOCUS6533</name>
</gene>
<feature type="chain" id="PRO_5041027723" description="Phosphatidylserine decarboxylase 1 beta chain" evidence="12">
    <location>
        <begin position="1"/>
        <end position="429"/>
    </location>
</feature>
<keyword evidence="6 12" id="KW-0443">Lipid metabolism</keyword>
<dbReference type="NCBIfam" id="TIGR00163">
    <property type="entry name" value="PS_decarb"/>
    <property type="match status" value="1"/>
</dbReference>
<evidence type="ECO:0000313" key="14">
    <source>
        <dbReference type="EMBL" id="CAI2174321.1"/>
    </source>
</evidence>
<evidence type="ECO:0000256" key="4">
    <source>
        <dbReference type="ARBA" id="ARBA00022793"/>
    </source>
</evidence>
<dbReference type="GO" id="GO:0006646">
    <property type="term" value="P:phosphatidylethanolamine biosynthetic process"/>
    <property type="evidence" value="ECO:0007669"/>
    <property type="project" value="UniProtKB-UniRule"/>
</dbReference>
<comment type="function">
    <text evidence="12">Catalyzes the formation of phosphatidylethanolamine (PtdEtn) from phosphatidylserine (PtdSer). Plays a central role in phospholipid metabolism and in the interorganelle trafficking of phosphatidylserine.</text>
</comment>
<feature type="active site" description="Charge relay system; for autoendoproteolytic cleavage activity" evidence="12">
    <location>
        <position position="173"/>
    </location>
</feature>
<comment type="subunit">
    <text evidence="12">Heterodimer of a large membrane-associated beta subunit and a small pyruvoyl-containing alpha subunit.</text>
</comment>
<feature type="modified residue" description="Pyruvic acid (Ser); by autocatalysis" evidence="12">
    <location>
        <position position="430"/>
    </location>
</feature>
<keyword evidence="11 12" id="KW-0670">Pyruvate</keyword>
<evidence type="ECO:0000256" key="2">
    <source>
        <dbReference type="ARBA" id="ARBA00022516"/>
    </source>
</evidence>
<dbReference type="GO" id="GO:0005743">
    <property type="term" value="C:mitochondrial inner membrane"/>
    <property type="evidence" value="ECO:0007669"/>
    <property type="project" value="UniProtKB-SubCell"/>
</dbReference>
<keyword evidence="9 12" id="KW-0456">Lyase</keyword>
<feature type="active site" description="Charge relay system; for autoendoproteolytic cleavage activity" evidence="12">
    <location>
        <position position="317"/>
    </location>
</feature>
<dbReference type="HAMAP" id="MF_03208">
    <property type="entry name" value="PS_decarb_PSD_B_type1_euk"/>
    <property type="match status" value="1"/>
</dbReference>
<feature type="active site" description="Charge relay system; for autoendoproteolytic cleavage activity" evidence="12">
    <location>
        <position position="430"/>
    </location>
</feature>
<dbReference type="GO" id="GO:0016540">
    <property type="term" value="P:protein autoprocessing"/>
    <property type="evidence" value="ECO:0007669"/>
    <property type="project" value="UniProtKB-UniRule"/>
</dbReference>
<comment type="similarity">
    <text evidence="12">Belongs to the phosphatidylserine decarboxylase family. PSD-B subfamily. Eukaryotic type I sub-subfamily.</text>
</comment>
<evidence type="ECO:0000256" key="8">
    <source>
        <dbReference type="ARBA" id="ARBA00023209"/>
    </source>
</evidence>
<keyword evidence="15" id="KW-1185">Reference proteome</keyword>